<keyword evidence="7" id="KW-1185">Reference proteome</keyword>
<evidence type="ECO:0000313" key="7">
    <source>
        <dbReference type="Proteomes" id="UP000647339"/>
    </source>
</evidence>
<sequence length="196" mass="21737">MDTMKTEMEKMMAGEPYDAHCEQMIAIRKNVKRILHKLNVTEYYTDKFQDTINELCPNSAKNLHLEPPFHCDYGQNIHAGDGVFINFDAVILDGAKVTIGRKTLLAPGVHIYTARHPLNVAERREWEDCRPVTIGEECWIGGHVTICPGVTIGDRAVIGAGAVVTKDIPADTLAVGNPAKVIKKLNNKDRSETLNT</sequence>
<dbReference type="EMBL" id="BMIU01000005">
    <property type="protein sequence ID" value="GGF26697.1"/>
    <property type="molecule type" value="Genomic_DNA"/>
</dbReference>
<evidence type="ECO:0000259" key="5">
    <source>
        <dbReference type="SMART" id="SM01266"/>
    </source>
</evidence>
<dbReference type="InterPro" id="IPR001451">
    <property type="entry name" value="Hexapep"/>
</dbReference>
<dbReference type="Pfam" id="PF00132">
    <property type="entry name" value="Hexapep"/>
    <property type="match status" value="1"/>
</dbReference>
<gene>
    <name evidence="6" type="ORF">GCM10011339_13540</name>
</gene>
<dbReference type="Pfam" id="PF12464">
    <property type="entry name" value="Mac"/>
    <property type="match status" value="1"/>
</dbReference>
<dbReference type="InterPro" id="IPR024688">
    <property type="entry name" value="Mac_dom"/>
</dbReference>
<dbReference type="InterPro" id="IPR018357">
    <property type="entry name" value="Hexapep_transf_CS"/>
</dbReference>
<dbReference type="PANTHER" id="PTHR23416:SF23">
    <property type="entry name" value="ACETYLTRANSFERASE C18B11.09C-RELATED"/>
    <property type="match status" value="1"/>
</dbReference>
<evidence type="ECO:0000256" key="3">
    <source>
        <dbReference type="ARBA" id="ARBA00022737"/>
    </source>
</evidence>
<dbReference type="SUPFAM" id="SSF51161">
    <property type="entry name" value="Trimeric LpxA-like enzymes"/>
    <property type="match status" value="1"/>
</dbReference>
<accession>A0ABQ1UW61</accession>
<keyword evidence="2" id="KW-0808">Transferase</keyword>
<evidence type="ECO:0000256" key="1">
    <source>
        <dbReference type="ARBA" id="ARBA00007274"/>
    </source>
</evidence>
<name>A0ABQ1UW61_9BACT</name>
<feature type="domain" description="Maltose/galactoside acetyltransferase" evidence="5">
    <location>
        <begin position="8"/>
        <end position="61"/>
    </location>
</feature>
<reference evidence="7" key="1">
    <citation type="journal article" date="2019" name="Int. J. Syst. Evol. Microbiol.">
        <title>The Global Catalogue of Microorganisms (GCM) 10K type strain sequencing project: providing services to taxonomists for standard genome sequencing and annotation.</title>
        <authorList>
            <consortium name="The Broad Institute Genomics Platform"/>
            <consortium name="The Broad Institute Genome Sequencing Center for Infectious Disease"/>
            <person name="Wu L."/>
            <person name="Ma J."/>
        </authorList>
    </citation>
    <scope>NUCLEOTIDE SEQUENCE [LARGE SCALE GENOMIC DNA]</scope>
    <source>
        <strain evidence="7">CGMCC 1.15407</strain>
    </source>
</reference>
<dbReference type="InterPro" id="IPR051159">
    <property type="entry name" value="Hexapeptide_acetyltransf"/>
</dbReference>
<evidence type="ECO:0000313" key="6">
    <source>
        <dbReference type="EMBL" id="GGF26697.1"/>
    </source>
</evidence>
<proteinExistence type="inferred from homology"/>
<dbReference type="Proteomes" id="UP000647339">
    <property type="component" value="Unassembled WGS sequence"/>
</dbReference>
<dbReference type="Gene3D" id="2.160.10.10">
    <property type="entry name" value="Hexapeptide repeat proteins"/>
    <property type="match status" value="1"/>
</dbReference>
<protein>
    <submittedName>
        <fullName evidence="6">Maltose O-acetyltransferase</fullName>
    </submittedName>
</protein>
<organism evidence="6 7">
    <name type="scientific">Echinicola rosea</name>
    <dbReference type="NCBI Taxonomy" id="1807691"/>
    <lineage>
        <taxon>Bacteria</taxon>
        <taxon>Pseudomonadati</taxon>
        <taxon>Bacteroidota</taxon>
        <taxon>Cytophagia</taxon>
        <taxon>Cytophagales</taxon>
        <taxon>Cyclobacteriaceae</taxon>
        <taxon>Echinicola</taxon>
    </lineage>
</organism>
<dbReference type="PANTHER" id="PTHR23416">
    <property type="entry name" value="SIALIC ACID SYNTHASE-RELATED"/>
    <property type="match status" value="1"/>
</dbReference>
<keyword evidence="3" id="KW-0677">Repeat</keyword>
<comment type="similarity">
    <text evidence="1">Belongs to the transferase hexapeptide repeat family.</text>
</comment>
<dbReference type="SMART" id="SM01266">
    <property type="entry name" value="Mac"/>
    <property type="match status" value="1"/>
</dbReference>
<dbReference type="InterPro" id="IPR011004">
    <property type="entry name" value="Trimer_LpxA-like_sf"/>
</dbReference>
<dbReference type="CDD" id="cd03357">
    <property type="entry name" value="LbH_MAT_GAT"/>
    <property type="match status" value="1"/>
</dbReference>
<dbReference type="PROSITE" id="PS00101">
    <property type="entry name" value="HEXAPEP_TRANSFERASES"/>
    <property type="match status" value="1"/>
</dbReference>
<evidence type="ECO:0000256" key="2">
    <source>
        <dbReference type="ARBA" id="ARBA00022679"/>
    </source>
</evidence>
<evidence type="ECO:0000256" key="4">
    <source>
        <dbReference type="ARBA" id="ARBA00023315"/>
    </source>
</evidence>
<keyword evidence="4" id="KW-0012">Acyltransferase</keyword>
<comment type="caution">
    <text evidence="6">The sequence shown here is derived from an EMBL/GenBank/DDBJ whole genome shotgun (WGS) entry which is preliminary data.</text>
</comment>